<protein>
    <submittedName>
        <fullName evidence="9">Starch-binding associating with outer membrane</fullName>
    </submittedName>
</protein>
<keyword evidence="10" id="KW-1185">Reference proteome</keyword>
<dbReference type="InterPro" id="IPR033985">
    <property type="entry name" value="SusD-like_N"/>
</dbReference>
<dbReference type="OrthoDB" id="621018at2"/>
<keyword evidence="5" id="KW-0998">Cell outer membrane</keyword>
<comment type="subcellular location">
    <subcellularLocation>
        <location evidence="1">Cell outer membrane</location>
    </subcellularLocation>
</comment>
<dbReference type="STRING" id="573321.SAMN04488505_10933"/>
<dbReference type="CDD" id="cd08977">
    <property type="entry name" value="SusD"/>
    <property type="match status" value="1"/>
</dbReference>
<keyword evidence="3 6" id="KW-0732">Signal</keyword>
<name>A0A1H8EU40_9BACT</name>
<sequence length="505" mass="56480">MKKYTIYICLLLSLMGTACKKYLDQNPKDALASGDFWQKKSDFDQALAAAYSSLQAAEFAVELPVWDCFTDNGYAQHNSGSAKEIVSGSISSTTGGYIPQLYKDAYAGIARINIFLMQLAKYTGPDFPDADKKKYEAEARFLRAYFYFQLYNIYGDVPVVLEPLSLETQNQAKVAAPDVLKQVLADADFAIANLNAAPYYQNGGHACVSSAQALKARTLIFAAYGANGTPDAALLTQVRDLTLQIQAQYKLSANFEDVFRDASQKGNTEIIFSINFLAPNNTAPWDMYYGDWLVASPLQNFVNDFECTDGLPYGTSPLTNPAAPFENRDPRLKKTVFVDHPDFGGGKIHTPSNSRPTGYGVMKFLVPENIPYGFSTLSQQNAVVFRLAEILLMYAEAQNELTGPDATVYKAMTDLRARVGMPPYPAGLTKDQMRQRIRHERRIELAFEGLRYFDLRRWHTANTVLNAVKDGINPYHYEDKFYHWPLPQPEIDKSGGVLVQNPEYK</sequence>
<evidence type="ECO:0000256" key="2">
    <source>
        <dbReference type="ARBA" id="ARBA00006275"/>
    </source>
</evidence>
<evidence type="ECO:0000259" key="7">
    <source>
        <dbReference type="Pfam" id="PF07980"/>
    </source>
</evidence>
<dbReference type="PROSITE" id="PS51257">
    <property type="entry name" value="PROKAR_LIPOPROTEIN"/>
    <property type="match status" value="1"/>
</dbReference>
<dbReference type="EMBL" id="FOBB01000009">
    <property type="protein sequence ID" value="SEN23013.1"/>
    <property type="molecule type" value="Genomic_DNA"/>
</dbReference>
<evidence type="ECO:0000313" key="10">
    <source>
        <dbReference type="Proteomes" id="UP000198984"/>
    </source>
</evidence>
<evidence type="ECO:0000256" key="1">
    <source>
        <dbReference type="ARBA" id="ARBA00004442"/>
    </source>
</evidence>
<evidence type="ECO:0000259" key="8">
    <source>
        <dbReference type="Pfam" id="PF14322"/>
    </source>
</evidence>
<evidence type="ECO:0000313" key="9">
    <source>
        <dbReference type="EMBL" id="SEN23013.1"/>
    </source>
</evidence>
<dbReference type="Gene3D" id="1.25.40.390">
    <property type="match status" value="1"/>
</dbReference>
<keyword evidence="4" id="KW-0472">Membrane</keyword>
<feature type="signal peptide" evidence="6">
    <location>
        <begin position="1"/>
        <end position="20"/>
    </location>
</feature>
<dbReference type="AlphaFoldDB" id="A0A1H8EU40"/>
<feature type="chain" id="PRO_5011737771" evidence="6">
    <location>
        <begin position="21"/>
        <end position="505"/>
    </location>
</feature>
<dbReference type="InterPro" id="IPR011990">
    <property type="entry name" value="TPR-like_helical_dom_sf"/>
</dbReference>
<accession>A0A1H8EU40</accession>
<reference evidence="9 10" key="1">
    <citation type="submission" date="2016-10" db="EMBL/GenBank/DDBJ databases">
        <authorList>
            <person name="de Groot N.N."/>
        </authorList>
    </citation>
    <scope>NUCLEOTIDE SEQUENCE [LARGE SCALE GENOMIC DNA]</scope>
    <source>
        <strain evidence="9 10">DSM 21039</strain>
    </source>
</reference>
<feature type="domain" description="SusD-like N-terminal" evidence="8">
    <location>
        <begin position="21"/>
        <end position="217"/>
    </location>
</feature>
<dbReference type="InterPro" id="IPR012944">
    <property type="entry name" value="SusD_RagB_dom"/>
</dbReference>
<dbReference type="Pfam" id="PF14322">
    <property type="entry name" value="SusD-like_3"/>
    <property type="match status" value="1"/>
</dbReference>
<evidence type="ECO:0000256" key="6">
    <source>
        <dbReference type="SAM" id="SignalP"/>
    </source>
</evidence>
<dbReference type="Proteomes" id="UP000198984">
    <property type="component" value="Unassembled WGS sequence"/>
</dbReference>
<evidence type="ECO:0000256" key="3">
    <source>
        <dbReference type="ARBA" id="ARBA00022729"/>
    </source>
</evidence>
<dbReference type="GO" id="GO:0009279">
    <property type="term" value="C:cell outer membrane"/>
    <property type="evidence" value="ECO:0007669"/>
    <property type="project" value="UniProtKB-SubCell"/>
</dbReference>
<feature type="domain" description="RagB/SusD" evidence="7">
    <location>
        <begin position="264"/>
        <end position="504"/>
    </location>
</feature>
<dbReference type="SUPFAM" id="SSF48452">
    <property type="entry name" value="TPR-like"/>
    <property type="match status" value="1"/>
</dbReference>
<organism evidence="9 10">
    <name type="scientific">Chitinophaga rupis</name>
    <dbReference type="NCBI Taxonomy" id="573321"/>
    <lineage>
        <taxon>Bacteria</taxon>
        <taxon>Pseudomonadati</taxon>
        <taxon>Bacteroidota</taxon>
        <taxon>Chitinophagia</taxon>
        <taxon>Chitinophagales</taxon>
        <taxon>Chitinophagaceae</taxon>
        <taxon>Chitinophaga</taxon>
    </lineage>
</organism>
<proteinExistence type="inferred from homology"/>
<evidence type="ECO:0000256" key="4">
    <source>
        <dbReference type="ARBA" id="ARBA00023136"/>
    </source>
</evidence>
<evidence type="ECO:0000256" key="5">
    <source>
        <dbReference type="ARBA" id="ARBA00023237"/>
    </source>
</evidence>
<dbReference type="RefSeq" id="WP_089919079.1">
    <property type="nucleotide sequence ID" value="NZ_FOBB01000009.1"/>
</dbReference>
<gene>
    <name evidence="9" type="ORF">SAMN04488505_10933</name>
</gene>
<dbReference type="Pfam" id="PF07980">
    <property type="entry name" value="SusD_RagB"/>
    <property type="match status" value="1"/>
</dbReference>
<comment type="similarity">
    <text evidence="2">Belongs to the SusD family.</text>
</comment>